<dbReference type="PANTHER" id="PTHR19818">
    <property type="entry name" value="ZINC FINGER PROTEIN ZIC AND GLI"/>
    <property type="match status" value="1"/>
</dbReference>
<dbReference type="GO" id="GO:0000981">
    <property type="term" value="F:DNA-binding transcription factor activity, RNA polymerase II-specific"/>
    <property type="evidence" value="ECO:0007669"/>
    <property type="project" value="TreeGrafter"/>
</dbReference>
<accession>A0A1B6HUE6</accession>
<evidence type="ECO:0000256" key="1">
    <source>
        <dbReference type="ARBA" id="ARBA00022723"/>
    </source>
</evidence>
<gene>
    <name evidence="8" type="ORF">g.9059</name>
</gene>
<name>A0A1B6HUE6_9HEMI</name>
<dbReference type="GO" id="GO:0010604">
    <property type="term" value="P:positive regulation of macromolecule metabolic process"/>
    <property type="evidence" value="ECO:0007669"/>
    <property type="project" value="UniProtKB-ARBA"/>
</dbReference>
<reference evidence="8" key="1">
    <citation type="submission" date="2015-11" db="EMBL/GenBank/DDBJ databases">
        <title>De novo transcriptome assembly of four potential Pierce s Disease insect vectors from Arizona vineyards.</title>
        <authorList>
            <person name="Tassone E.E."/>
        </authorList>
    </citation>
    <scope>NUCLEOTIDE SEQUENCE</scope>
</reference>
<dbReference type="GO" id="GO:0008270">
    <property type="term" value="F:zinc ion binding"/>
    <property type="evidence" value="ECO:0007669"/>
    <property type="project" value="UniProtKB-KW"/>
</dbReference>
<dbReference type="InterPro" id="IPR013087">
    <property type="entry name" value="Znf_C2H2_type"/>
</dbReference>
<feature type="non-terminal residue" evidence="8">
    <location>
        <position position="1"/>
    </location>
</feature>
<dbReference type="InterPro" id="IPR050329">
    <property type="entry name" value="GLI_C2H2-zinc-finger"/>
</dbReference>
<evidence type="ECO:0000256" key="5">
    <source>
        <dbReference type="PROSITE-ProRule" id="PRU00042"/>
    </source>
</evidence>
<feature type="region of interest" description="Disordered" evidence="6">
    <location>
        <begin position="282"/>
        <end position="323"/>
    </location>
</feature>
<feature type="compositionally biased region" description="Basic and acidic residues" evidence="6">
    <location>
        <begin position="284"/>
        <end position="315"/>
    </location>
</feature>
<proteinExistence type="predicted"/>
<evidence type="ECO:0000259" key="7">
    <source>
        <dbReference type="PROSITE" id="PS50157"/>
    </source>
</evidence>
<dbReference type="PANTHER" id="PTHR19818:SF139">
    <property type="entry name" value="PAIR-RULE PROTEIN ODD-PAIRED"/>
    <property type="match status" value="1"/>
</dbReference>
<evidence type="ECO:0000256" key="2">
    <source>
        <dbReference type="ARBA" id="ARBA00022737"/>
    </source>
</evidence>
<feature type="non-terminal residue" evidence="8">
    <location>
        <position position="1372"/>
    </location>
</feature>
<feature type="domain" description="C2H2-type" evidence="7">
    <location>
        <begin position="983"/>
        <end position="1011"/>
    </location>
</feature>
<keyword evidence="2" id="KW-0677">Repeat</keyword>
<keyword evidence="1" id="KW-0479">Metal-binding</keyword>
<dbReference type="PROSITE" id="PS50157">
    <property type="entry name" value="ZINC_FINGER_C2H2_2"/>
    <property type="match status" value="2"/>
</dbReference>
<evidence type="ECO:0000256" key="4">
    <source>
        <dbReference type="ARBA" id="ARBA00022833"/>
    </source>
</evidence>
<dbReference type="GO" id="GO:0005634">
    <property type="term" value="C:nucleus"/>
    <property type="evidence" value="ECO:0007669"/>
    <property type="project" value="UniProtKB-ARBA"/>
</dbReference>
<feature type="region of interest" description="Disordered" evidence="6">
    <location>
        <begin position="747"/>
        <end position="774"/>
    </location>
</feature>
<organism evidence="8">
    <name type="scientific">Homalodisca liturata</name>
    <dbReference type="NCBI Taxonomy" id="320908"/>
    <lineage>
        <taxon>Eukaryota</taxon>
        <taxon>Metazoa</taxon>
        <taxon>Ecdysozoa</taxon>
        <taxon>Arthropoda</taxon>
        <taxon>Hexapoda</taxon>
        <taxon>Insecta</taxon>
        <taxon>Pterygota</taxon>
        <taxon>Neoptera</taxon>
        <taxon>Paraneoptera</taxon>
        <taxon>Hemiptera</taxon>
        <taxon>Auchenorrhyncha</taxon>
        <taxon>Membracoidea</taxon>
        <taxon>Cicadellidae</taxon>
        <taxon>Cicadellinae</taxon>
        <taxon>Proconiini</taxon>
        <taxon>Homalodisca</taxon>
    </lineage>
</organism>
<dbReference type="EMBL" id="GECU01029392">
    <property type="protein sequence ID" value="JAS78314.1"/>
    <property type="molecule type" value="Transcribed_RNA"/>
</dbReference>
<evidence type="ECO:0000256" key="3">
    <source>
        <dbReference type="ARBA" id="ARBA00022771"/>
    </source>
</evidence>
<keyword evidence="3 5" id="KW-0863">Zinc-finger</keyword>
<dbReference type="SMART" id="SM00355">
    <property type="entry name" value="ZnF_C2H2"/>
    <property type="match status" value="10"/>
</dbReference>
<evidence type="ECO:0000313" key="8">
    <source>
        <dbReference type="EMBL" id="JAS78314.1"/>
    </source>
</evidence>
<sequence length="1372" mass="159113">LIFYSFSCHKCTVECSRFRLDNDCASLNIQTERKPVLQKTPSGVVVLTGSSARNVPQKVGRSYNLGKRVQCLKCNEYVLKRCKRLHSRYYCGVVPDELDWKINSSLALCLLCNKCQEPDSIEFHVKYLCGKRQITVQCFYCPRLFSDYRGLTKHMRDSHNKRHRFNDLMSILPPADPVTSEMAPVKVVKHFFNNRLCAEVESYLEEEGDPEFFCFFCSYKAAYPYEVLEHMEDYHGKQYNTYDVLQAQITGVLPVEKNAPELNQNSGFANYQLYEPRVILKHSHSGDKQEEKVEQREVSKRKKTDETSDDQKQMKPETLNKSSIENRSSVDLSQIVQRKIRKLKVVCPKCSKVVFPDNMRIHRKYLCGKEPAKKEWVLEKNGKALCLKCKKLLKSSTIDFHVKYICNTIYYSVQCFYCTKIFSDYKRWLVHSKKLHNKSHYFQDLMTVLPDPDDANDDTVEYESQSVVTHPFIYHPPTILIDGNIEIVKFSSEDDFYSCFYCESQWKAGYKALEHMEEAHGNNHTMYDLLRAKMETPCQGIAGPSRTIKTIKKSIPSTSTEQEDELKILANNDPDYVYNDEFRDDLTKISNVNQVALVENKTLENKLTLKYRKDFHSVSSKFFTEKKKKKKRTSIPEVLCKKCKKHIHPGDMRIHKKYHCGNETEKREWILKKGGKSMCLKCRKMVITRTVDFHVKYMCRVKPFSVQCFYCTKFCTDYRRWIAHIKMAHNKTHYFQDLLTILPEPERVTDESSQNGDSQREVEHPFIYNPPSSHSESNSDFLKFSSDDDFFFCFYCGCKWTAGYKVLDHMEDVHNKLHNMYDLLQAKIRASMENQDPEIDTVEAEEEQVNSRIQTKTKQEINENNDYGVSSNVKRDKIEKSKNKIPVKVPKKKVNLGSEIFNVQKKKRKRLSVVKITCSKCSEAIHPDHVRIHKKYHCGREPAKKEWILYSGKALCLKCNKLLITNSIDFHCRYLCQMKTFSVQCFYCTKVFSEYRSLLAHMQKYHNKSHYVHDFMTFLPEPESITENPSAAQRIITHPFIYPPPVTVNNEEEDQSGGNTRFPSNEDFYSCFYCSCEWKAGYKLIDHMEEVHEKKHNLYDLLRSKMTASSGNFGIGNIDQSGKTSFDMRDLSQAMNSVLNSVSEEIIKINEDKQIGSEVKDKEISNKVINIESDNEIIFDFPESLNTSKMVSEGSSDHIYHINADKQNTKDHTKSKLSTDISTPNIKERAHSTHYAVGEIPTAKSIDISSCQATEDEFSERNSVTQQTTPIVITVDCTNKNDRDIEIIDIDMDETCQDKFRRFGGTANTSPDKRNEVEVIDLDKSDEDVLCDVSSVTGDKTLCQDDVIMDMAKDFYEDVESSNHKETSSKDN</sequence>
<protein>
    <recommendedName>
        <fullName evidence="7">C2H2-type domain-containing protein</fullName>
    </recommendedName>
</protein>
<evidence type="ECO:0000256" key="6">
    <source>
        <dbReference type="SAM" id="MobiDB-lite"/>
    </source>
</evidence>
<dbReference type="PROSITE" id="PS00028">
    <property type="entry name" value="ZINC_FINGER_C2H2_1"/>
    <property type="match status" value="5"/>
</dbReference>
<feature type="domain" description="C2H2-type" evidence="7">
    <location>
        <begin position="136"/>
        <end position="164"/>
    </location>
</feature>
<keyword evidence="4" id="KW-0862">Zinc</keyword>
<dbReference type="GO" id="GO:0000978">
    <property type="term" value="F:RNA polymerase II cis-regulatory region sequence-specific DNA binding"/>
    <property type="evidence" value="ECO:0007669"/>
    <property type="project" value="TreeGrafter"/>
</dbReference>